<organism evidence="1">
    <name type="scientific">marine metagenome</name>
    <dbReference type="NCBI Taxonomy" id="408172"/>
    <lineage>
        <taxon>unclassified sequences</taxon>
        <taxon>metagenomes</taxon>
        <taxon>ecological metagenomes</taxon>
    </lineage>
</organism>
<proteinExistence type="predicted"/>
<reference evidence="1" key="1">
    <citation type="submission" date="2018-05" db="EMBL/GenBank/DDBJ databases">
        <authorList>
            <person name="Lanie J.A."/>
            <person name="Ng W.-L."/>
            <person name="Kazmierczak K.M."/>
            <person name="Andrzejewski T.M."/>
            <person name="Davidsen T.M."/>
            <person name="Wayne K.J."/>
            <person name="Tettelin H."/>
            <person name="Glass J.I."/>
            <person name="Rusch D."/>
            <person name="Podicherti R."/>
            <person name="Tsui H.-C.T."/>
            <person name="Winkler M.E."/>
        </authorList>
    </citation>
    <scope>NUCLEOTIDE SEQUENCE</scope>
</reference>
<evidence type="ECO:0000313" key="1">
    <source>
        <dbReference type="EMBL" id="SVB32077.1"/>
    </source>
</evidence>
<protein>
    <submittedName>
        <fullName evidence="1">Uncharacterized protein</fullName>
    </submittedName>
</protein>
<gene>
    <name evidence="1" type="ORF">METZ01_LOCUS184931</name>
</gene>
<dbReference type="AlphaFoldDB" id="A0A382D3A1"/>
<accession>A0A382D3A1</accession>
<feature type="non-terminal residue" evidence="1">
    <location>
        <position position="1"/>
    </location>
</feature>
<name>A0A382D3A1_9ZZZZ</name>
<dbReference type="EMBL" id="UINC01037099">
    <property type="protein sequence ID" value="SVB32077.1"/>
    <property type="molecule type" value="Genomic_DNA"/>
</dbReference>
<sequence>SQPCEPATDAPSINLWNTNGCSTATSYMVNWFVGIGG</sequence>